<proteinExistence type="predicted"/>
<feature type="region of interest" description="Disordered" evidence="1">
    <location>
        <begin position="243"/>
        <end position="277"/>
    </location>
</feature>
<evidence type="ECO:0000256" key="1">
    <source>
        <dbReference type="SAM" id="MobiDB-lite"/>
    </source>
</evidence>
<dbReference type="AlphaFoldDB" id="A0A9K3LZ41"/>
<reference evidence="3" key="1">
    <citation type="journal article" date="2021" name="Sci. Rep.">
        <title>Diploid genomic architecture of Nitzschia inconspicua, an elite biomass production diatom.</title>
        <authorList>
            <person name="Oliver A."/>
            <person name="Podell S."/>
            <person name="Pinowska A."/>
            <person name="Traller J.C."/>
            <person name="Smith S.R."/>
            <person name="McClure R."/>
            <person name="Beliaev A."/>
            <person name="Bohutskyi P."/>
            <person name="Hill E.A."/>
            <person name="Rabines A."/>
            <person name="Zheng H."/>
            <person name="Allen L.Z."/>
            <person name="Kuo A."/>
            <person name="Grigoriev I.V."/>
            <person name="Allen A.E."/>
            <person name="Hazlebeck D."/>
            <person name="Allen E.E."/>
        </authorList>
    </citation>
    <scope>NUCLEOTIDE SEQUENCE</scope>
    <source>
        <strain evidence="3">Hildebrandi</strain>
    </source>
</reference>
<sequence>MRFRFDKPTGSYADTKELEYIAALMQTCRPMRPDGSIEVKDIMYLLVSRFGVEVREDALRTDIFKELAGDLDNVTSGIMDIRQMVAMLLIPHLAKISQGIYVDSITNEEGEKMTASRPGISLAPKSGECAPIVVNDRTIEVLTNEIVADVRKDSLIGEDREPIVTKDFLRHIFEAHDEVMVADEVLEEMIEAVGQGSTFNAKTFLQGLTKDLAAWDVEWETKFSSAYADVMGLDFLNRAEDDDGEGIGKSKSQTCSSTRSSNNFASKHSDTEAPKTNDSFLQKARRVFTLSEIDNTADTYGSESFVVFLWAAFITVYIAYVYSTGSGGINVTCKNISGFGCQIGNAVVNWFGIMAQLIVLGGLFFIVGSFGNSIFLTRGILSITKVILSMSIIFISTIYFFFDSGINTWFINTSWEDQNFLFSLFNYCALGFGGVLLLLQLHTLARLFIPAGYLQRSKVMSRLLLPGAVPKEVRTKRAAAFKTNRMIENAMSFHLTGLELSNHKSLRTSGFMSANGHAMTGFLRKSHEREKTGGLLWGWKEFLSGRICFEEGVFFHSRLIASCIAQLLLIFLIVAIVVFAFILINEIYRPAEASDLDAEYHWGDCSGTECDLVVVATNSTESALDETLQSDENITLEEYGDYFDFMIRKEINSTLTNLLSGAGVEIDEAFLNDFYVSLQASLHNLTGVDLVSLYSLYVTSSSYDTTESNYDWITDNVKKSDCYVAIGVGFFVSFCSIVIATFNYIPSFIMNVMKFRYGVIGSLEDVEFQRYKEGPDHPTLVFGIVFWSQLFTASISFAVAGLIAFFIVWSMSSSFVLFIAAQLIGISVTLIPKIVGILAFRGYAFAGYYRKKVAFANVIFVLLECWNIAITVGFLMIRTVTLFLLAIFYIGRIDTPFLAEEVDKFDFMPNAAYLDRAPVYYRKDLLLHEAHRHPYIERLGALCLLKLNQGRAFGTRGGSAWRLLYVLTLMPWLKKYRVAARKVDYSKLRMDPIKPSSLNEQSAQNFSSALNEIEEETVTAEAVDTASDKEKKKPKKPKKAKKSFKKGPPLSAYESSDFVS</sequence>
<feature type="transmembrane region" description="Helical" evidence="2">
    <location>
        <begin position="723"/>
        <end position="745"/>
    </location>
</feature>
<feature type="transmembrane region" description="Helical" evidence="2">
    <location>
        <begin position="379"/>
        <end position="400"/>
    </location>
</feature>
<dbReference type="OrthoDB" id="42649at2759"/>
<organism evidence="3 4">
    <name type="scientific">Nitzschia inconspicua</name>
    <dbReference type="NCBI Taxonomy" id="303405"/>
    <lineage>
        <taxon>Eukaryota</taxon>
        <taxon>Sar</taxon>
        <taxon>Stramenopiles</taxon>
        <taxon>Ochrophyta</taxon>
        <taxon>Bacillariophyta</taxon>
        <taxon>Bacillariophyceae</taxon>
        <taxon>Bacillariophycidae</taxon>
        <taxon>Bacillariales</taxon>
        <taxon>Bacillariaceae</taxon>
        <taxon>Nitzschia</taxon>
    </lineage>
</organism>
<feature type="transmembrane region" description="Helical" evidence="2">
    <location>
        <begin position="852"/>
        <end position="869"/>
    </location>
</feature>
<evidence type="ECO:0000313" key="3">
    <source>
        <dbReference type="EMBL" id="KAG7369241.1"/>
    </source>
</evidence>
<comment type="caution">
    <text evidence="3">The sequence shown here is derived from an EMBL/GenBank/DDBJ whole genome shotgun (WGS) entry which is preliminary data.</text>
</comment>
<evidence type="ECO:0000256" key="2">
    <source>
        <dbReference type="SAM" id="Phobius"/>
    </source>
</evidence>
<feature type="transmembrane region" description="Helical" evidence="2">
    <location>
        <begin position="420"/>
        <end position="439"/>
    </location>
</feature>
<keyword evidence="2" id="KW-0812">Transmembrane</keyword>
<protein>
    <submittedName>
        <fullName evidence="3">Uncharacterized protein</fullName>
    </submittedName>
</protein>
<feature type="compositionally biased region" description="Basic residues" evidence="1">
    <location>
        <begin position="1032"/>
        <end position="1045"/>
    </location>
</feature>
<feature type="compositionally biased region" description="Low complexity" evidence="1">
    <location>
        <begin position="249"/>
        <end position="261"/>
    </location>
</feature>
<dbReference type="EMBL" id="JAGRRH010000006">
    <property type="protein sequence ID" value="KAG7369241.1"/>
    <property type="molecule type" value="Genomic_DNA"/>
</dbReference>
<keyword evidence="2" id="KW-0472">Membrane</keyword>
<evidence type="ECO:0000313" key="4">
    <source>
        <dbReference type="Proteomes" id="UP000693970"/>
    </source>
</evidence>
<feature type="transmembrane region" description="Helical" evidence="2">
    <location>
        <begin position="780"/>
        <end position="809"/>
    </location>
</feature>
<feature type="region of interest" description="Disordered" evidence="1">
    <location>
        <begin position="1019"/>
        <end position="1060"/>
    </location>
</feature>
<accession>A0A9K3LZ41</accession>
<feature type="transmembrane region" description="Helical" evidence="2">
    <location>
        <begin position="343"/>
        <end position="367"/>
    </location>
</feature>
<feature type="transmembrane region" description="Helical" evidence="2">
    <location>
        <begin position="305"/>
        <end position="323"/>
    </location>
</feature>
<dbReference type="Proteomes" id="UP000693970">
    <property type="component" value="Unassembled WGS sequence"/>
</dbReference>
<feature type="transmembrane region" description="Helical" evidence="2">
    <location>
        <begin position="815"/>
        <end position="840"/>
    </location>
</feature>
<keyword evidence="2" id="KW-1133">Transmembrane helix</keyword>
<name>A0A9K3LZ41_9STRA</name>
<gene>
    <name evidence="3" type="ORF">IV203_031984</name>
</gene>
<reference evidence="3" key="2">
    <citation type="submission" date="2021-04" db="EMBL/GenBank/DDBJ databases">
        <authorList>
            <person name="Podell S."/>
        </authorList>
    </citation>
    <scope>NUCLEOTIDE SEQUENCE</scope>
    <source>
        <strain evidence="3">Hildebrandi</strain>
    </source>
</reference>
<keyword evidence="4" id="KW-1185">Reference proteome</keyword>
<feature type="transmembrane region" description="Helical" evidence="2">
    <location>
        <begin position="559"/>
        <end position="584"/>
    </location>
</feature>